<dbReference type="PANTHER" id="PTHR33121:SF70">
    <property type="entry name" value="SIGNALING PROTEIN YKOW"/>
    <property type="match status" value="1"/>
</dbReference>
<dbReference type="PROSITE" id="PS50883">
    <property type="entry name" value="EAL"/>
    <property type="match status" value="1"/>
</dbReference>
<dbReference type="Pfam" id="PF00563">
    <property type="entry name" value="EAL"/>
    <property type="match status" value="1"/>
</dbReference>
<accession>A0ABR8NXQ7</accession>
<keyword evidence="1" id="KW-0472">Membrane</keyword>
<keyword evidence="1" id="KW-0812">Transmembrane</keyword>
<gene>
    <name evidence="3" type="ORF">IF202_07175</name>
</gene>
<name>A0ABR8NXQ7_9GAMM</name>
<evidence type="ECO:0000256" key="1">
    <source>
        <dbReference type="SAM" id="Phobius"/>
    </source>
</evidence>
<reference evidence="3 4" key="1">
    <citation type="submission" date="2020-09" db="EMBL/GenBank/DDBJ databases">
        <title>Marinomonas sp. nov., isolated from the cysticercosis algae of Qingdao, China.</title>
        <authorList>
            <person name="Sun X."/>
        </authorList>
    </citation>
    <scope>NUCLEOTIDE SEQUENCE [LARGE SCALE GENOMIC DNA]</scope>
    <source>
        <strain evidence="3 4">SM2066</strain>
    </source>
</reference>
<dbReference type="InterPro" id="IPR001633">
    <property type="entry name" value="EAL_dom"/>
</dbReference>
<dbReference type="RefSeq" id="WP_191594206.1">
    <property type="nucleotide sequence ID" value="NZ_JACYFC010000002.1"/>
</dbReference>
<dbReference type="SMART" id="SM00052">
    <property type="entry name" value="EAL"/>
    <property type="match status" value="1"/>
</dbReference>
<feature type="domain" description="EAL" evidence="2">
    <location>
        <begin position="237"/>
        <end position="476"/>
    </location>
</feature>
<keyword evidence="4" id="KW-1185">Reference proteome</keyword>
<organism evidence="3 4">
    <name type="scientific">Marinomonas colpomeniae</name>
    <dbReference type="NCBI Taxonomy" id="2774408"/>
    <lineage>
        <taxon>Bacteria</taxon>
        <taxon>Pseudomonadati</taxon>
        <taxon>Pseudomonadota</taxon>
        <taxon>Gammaproteobacteria</taxon>
        <taxon>Oceanospirillales</taxon>
        <taxon>Oceanospirillaceae</taxon>
        <taxon>Marinomonas</taxon>
    </lineage>
</organism>
<dbReference type="EMBL" id="JACYFC010000002">
    <property type="protein sequence ID" value="MBD5770831.1"/>
    <property type="molecule type" value="Genomic_DNA"/>
</dbReference>
<comment type="caution">
    <text evidence="3">The sequence shown here is derived from an EMBL/GenBank/DDBJ whole genome shotgun (WGS) entry which is preliminary data.</text>
</comment>
<feature type="transmembrane region" description="Helical" evidence="1">
    <location>
        <begin position="7"/>
        <end position="28"/>
    </location>
</feature>
<keyword evidence="1" id="KW-1133">Transmembrane helix</keyword>
<evidence type="ECO:0000259" key="2">
    <source>
        <dbReference type="PROSITE" id="PS50883"/>
    </source>
</evidence>
<dbReference type="InterPro" id="IPR035919">
    <property type="entry name" value="EAL_sf"/>
</dbReference>
<protein>
    <submittedName>
        <fullName evidence="3">EAL domain-containing protein</fullName>
    </submittedName>
</protein>
<dbReference type="CDD" id="cd01948">
    <property type="entry name" value="EAL"/>
    <property type="match status" value="1"/>
</dbReference>
<evidence type="ECO:0000313" key="4">
    <source>
        <dbReference type="Proteomes" id="UP000604161"/>
    </source>
</evidence>
<proteinExistence type="predicted"/>
<feature type="transmembrane region" description="Helical" evidence="1">
    <location>
        <begin position="213"/>
        <end position="231"/>
    </location>
</feature>
<sequence>MSQSSRMFLTVFINLLLIIASTSLLYVLESNWQAKKNQESRDRTYEFYFNKVEHYLGNVANTLNFISEEYSEGSCSRPFILDMRKKLFNIPGAIELGIVQTIGDQGVIACSSWGESGHKIFVRKPSPHDGILLTGPHLINSLEMPVYVIKKTVENFEFNILIKQKSVDNFIMNSREIAVSIADGTSGEKYRDSNIITDLSYVIPTNHNVQKHSLYFIPGSLLMFIICFFLISPKFVRLIEKYILRFKIKNHYYYNEYQPIVDTKNQTIFSIEVFLRVKNNSSIQENIENIKDLDLCVDHSLFQIDQIWKSFDRDFIQQHSFQVNISSRHLESLVFIKELLRLDPLQRESLILEVTENESLMIDKNLMKSRMTRLKSHGFRFAIDDFGVEYSSLSYISEFDFDILKTDKMFIEDTSINNAVLKAVINLAHEVGMVCIAEGVEKAEDKIKLCEMGVYLHQGWYYGRSMSAENIVDFKV</sequence>
<dbReference type="PANTHER" id="PTHR33121">
    <property type="entry name" value="CYCLIC DI-GMP PHOSPHODIESTERASE PDEF"/>
    <property type="match status" value="1"/>
</dbReference>
<dbReference type="SUPFAM" id="SSF141868">
    <property type="entry name" value="EAL domain-like"/>
    <property type="match status" value="1"/>
</dbReference>
<dbReference type="Gene3D" id="3.20.20.450">
    <property type="entry name" value="EAL domain"/>
    <property type="match status" value="1"/>
</dbReference>
<dbReference type="Proteomes" id="UP000604161">
    <property type="component" value="Unassembled WGS sequence"/>
</dbReference>
<dbReference type="InterPro" id="IPR050706">
    <property type="entry name" value="Cyclic-di-GMP_PDE-like"/>
</dbReference>
<evidence type="ECO:0000313" key="3">
    <source>
        <dbReference type="EMBL" id="MBD5770831.1"/>
    </source>
</evidence>